<comment type="caution">
    <text evidence="1">The sequence shown here is derived from an EMBL/GenBank/DDBJ whole genome shotgun (WGS) entry which is preliminary data.</text>
</comment>
<protein>
    <submittedName>
        <fullName evidence="1">UDP-glucuronosyl/UDP-glucosyltransferase protein</fullName>
    </submittedName>
</protein>
<gene>
    <name evidence="1" type="ORF">IHE45_03G063300</name>
</gene>
<evidence type="ECO:0000313" key="2">
    <source>
        <dbReference type="Proteomes" id="UP000827976"/>
    </source>
</evidence>
<evidence type="ECO:0000313" key="1">
    <source>
        <dbReference type="EMBL" id="KAH7688953.1"/>
    </source>
</evidence>
<dbReference type="Proteomes" id="UP000827976">
    <property type="component" value="Chromosome 3"/>
</dbReference>
<accession>A0ACB7WLT2</accession>
<organism evidence="1 2">
    <name type="scientific">Dioscorea alata</name>
    <name type="common">Purple yam</name>
    <dbReference type="NCBI Taxonomy" id="55571"/>
    <lineage>
        <taxon>Eukaryota</taxon>
        <taxon>Viridiplantae</taxon>
        <taxon>Streptophyta</taxon>
        <taxon>Embryophyta</taxon>
        <taxon>Tracheophyta</taxon>
        <taxon>Spermatophyta</taxon>
        <taxon>Magnoliopsida</taxon>
        <taxon>Liliopsida</taxon>
        <taxon>Dioscoreales</taxon>
        <taxon>Dioscoreaceae</taxon>
        <taxon>Dioscorea</taxon>
    </lineage>
</organism>
<proteinExistence type="predicted"/>
<dbReference type="EMBL" id="CM037013">
    <property type="protein sequence ID" value="KAH7688953.1"/>
    <property type="molecule type" value="Genomic_DNA"/>
</dbReference>
<keyword evidence="2" id="KW-1185">Reference proteome</keyword>
<sequence>MAEHHNPPPSLSLSKLHFSPSMAENQDPSPPLHLLVIPFPAQGHLLPLLHLLHHLSHLLPSLSFTIVSTPPNLPLLQPFLSSTPSATPLVLPLSLPPSFHHVRTLPSPSDVAILIHALSLLSPDLLLWSRSHRPTAIISDFFLPWTHRLATDIAVPNLFFYCTGTLLISILHRLWIDLPLPSHHSPISFPSIPGSPSFPFSHLPSLYRRYLAGSGSGSPEWKFVKDEMIAGDSAFAAIINTFDAIDGVYLSHLKNEKRFSRVFAVGPIHPGFDRADPMPEELSRWLDDSPARSVVYVCFGSQFTQGIEQGLALANALERSGARFVWCVGNDRVAGDRKLVPEGFEERVKGRGMVVRGWAPQVEILRHGAVASFLTHCGWNSVLEGIVAGVMLMAWPMEADQFLNAKVLVEELGVAVMACGGGPEMVPDVEELGKIMAESVEKKEGRWMEIRKRAWEMGRMAEEAIGEGGSSFRDVAELVVQLKELALRRTL</sequence>
<reference evidence="2" key="1">
    <citation type="journal article" date="2022" name="Nat. Commun.">
        <title>Chromosome evolution and the genetic basis of agronomically important traits in greater yam.</title>
        <authorList>
            <person name="Bredeson J.V."/>
            <person name="Lyons J.B."/>
            <person name="Oniyinde I.O."/>
            <person name="Okereke N.R."/>
            <person name="Kolade O."/>
            <person name="Nnabue I."/>
            <person name="Nwadili C.O."/>
            <person name="Hribova E."/>
            <person name="Parker M."/>
            <person name="Nwogha J."/>
            <person name="Shu S."/>
            <person name="Carlson J."/>
            <person name="Kariba R."/>
            <person name="Muthemba S."/>
            <person name="Knop K."/>
            <person name="Barton G.J."/>
            <person name="Sherwood A.V."/>
            <person name="Lopez-Montes A."/>
            <person name="Asiedu R."/>
            <person name="Jamnadass R."/>
            <person name="Muchugi A."/>
            <person name="Goodstein D."/>
            <person name="Egesi C.N."/>
            <person name="Featherston J."/>
            <person name="Asfaw A."/>
            <person name="Simpson G.G."/>
            <person name="Dolezel J."/>
            <person name="Hendre P.S."/>
            <person name="Van Deynze A."/>
            <person name="Kumar P.L."/>
            <person name="Obidiegwu J.E."/>
            <person name="Bhattacharjee R."/>
            <person name="Rokhsar D.S."/>
        </authorList>
    </citation>
    <scope>NUCLEOTIDE SEQUENCE [LARGE SCALE GENOMIC DNA]</scope>
    <source>
        <strain evidence="2">cv. TDa95/00328</strain>
    </source>
</reference>
<name>A0ACB7WLT2_DIOAL</name>